<name>A0A1T5CBX0_9BACT</name>
<dbReference type="EC" id="7.1.1.-" evidence="2"/>
<dbReference type="GO" id="GO:0005886">
    <property type="term" value="C:plasma membrane"/>
    <property type="evidence" value="ECO:0007669"/>
    <property type="project" value="UniProtKB-SubCell"/>
</dbReference>
<dbReference type="PANTHER" id="PTHR33269">
    <property type="entry name" value="NADH-UBIQUINONE OXIDOREDUCTASE CHAIN 6"/>
    <property type="match status" value="1"/>
</dbReference>
<dbReference type="InterPro" id="IPR001457">
    <property type="entry name" value="NADH_UbQ/plastoQ_OxRdtase_su6"/>
</dbReference>
<feature type="transmembrane region" description="Helical" evidence="2">
    <location>
        <begin position="31"/>
        <end position="49"/>
    </location>
</feature>
<dbReference type="RefSeq" id="WP_079683353.1">
    <property type="nucleotide sequence ID" value="NZ_FUYQ01000011.1"/>
</dbReference>
<comment type="function">
    <text evidence="2">NDH-1 shuttles electrons from NADH, via FMN and iron-sulfur (Fe-S) centers, to quinones in the respiratory chain. Couples the redox reaction to proton translocation (for every two electrons transferred, four hydrogen ions are translocated across the cytoplasmic membrane), and thus conserves the redox energy in a proton gradient.</text>
</comment>
<accession>A0A1T5CBX0</accession>
<dbReference type="AlphaFoldDB" id="A0A1T5CBX0"/>
<comment type="catalytic activity">
    <reaction evidence="2">
        <text>a quinone + NADH + 5 H(+)(in) = a quinol + NAD(+) + 4 H(+)(out)</text>
        <dbReference type="Rhea" id="RHEA:57888"/>
        <dbReference type="ChEBI" id="CHEBI:15378"/>
        <dbReference type="ChEBI" id="CHEBI:24646"/>
        <dbReference type="ChEBI" id="CHEBI:57540"/>
        <dbReference type="ChEBI" id="CHEBI:57945"/>
        <dbReference type="ChEBI" id="CHEBI:132124"/>
    </reaction>
</comment>
<dbReference type="Gene3D" id="1.20.120.1200">
    <property type="entry name" value="NADH-ubiquinone/plastoquinone oxidoreductase chain 6, subunit NuoJ"/>
    <property type="match status" value="1"/>
</dbReference>
<dbReference type="GO" id="GO:0008137">
    <property type="term" value="F:NADH dehydrogenase (ubiquinone) activity"/>
    <property type="evidence" value="ECO:0007669"/>
    <property type="project" value="UniProtKB-UniRule"/>
</dbReference>
<comment type="similarity">
    <text evidence="1 2">Belongs to the complex I subunit 6 family.</text>
</comment>
<dbReference type="InterPro" id="IPR042106">
    <property type="entry name" value="Nuo/plastoQ_OxRdtase_6_NuoJ"/>
</dbReference>
<keyword evidence="4" id="KW-1185">Reference proteome</keyword>
<reference evidence="4" key="1">
    <citation type="submission" date="2017-02" db="EMBL/GenBank/DDBJ databases">
        <authorList>
            <person name="Varghese N."/>
            <person name="Submissions S."/>
        </authorList>
    </citation>
    <scope>NUCLEOTIDE SEQUENCE [LARGE SCALE GENOMIC DNA]</scope>
    <source>
        <strain evidence="4">DSM 24967</strain>
    </source>
</reference>
<organism evidence="3 4">
    <name type="scientific">Parabacteroides chartae</name>
    <dbReference type="NCBI Taxonomy" id="1037355"/>
    <lineage>
        <taxon>Bacteria</taxon>
        <taxon>Pseudomonadati</taxon>
        <taxon>Bacteroidota</taxon>
        <taxon>Bacteroidia</taxon>
        <taxon>Bacteroidales</taxon>
        <taxon>Tannerellaceae</taxon>
        <taxon>Parabacteroides</taxon>
    </lineage>
</organism>
<gene>
    <name evidence="3" type="ORF">SAMN05660349_01828</name>
</gene>
<dbReference type="Proteomes" id="UP000190852">
    <property type="component" value="Unassembled WGS sequence"/>
</dbReference>
<keyword evidence="2" id="KW-1003">Cell membrane</keyword>
<dbReference type="GO" id="GO:0048038">
    <property type="term" value="F:quinone binding"/>
    <property type="evidence" value="ECO:0007669"/>
    <property type="project" value="UniProtKB-UniRule"/>
</dbReference>
<proteinExistence type="inferred from homology"/>
<feature type="transmembrane region" description="Helical" evidence="2">
    <location>
        <begin position="55"/>
        <end position="76"/>
    </location>
</feature>
<feature type="transmembrane region" description="Helical" evidence="2">
    <location>
        <begin position="97"/>
        <end position="116"/>
    </location>
</feature>
<keyword evidence="2" id="KW-1133">Transmembrane helix</keyword>
<dbReference type="EMBL" id="FUYQ01000011">
    <property type="protein sequence ID" value="SKB56948.1"/>
    <property type="molecule type" value="Genomic_DNA"/>
</dbReference>
<evidence type="ECO:0000256" key="2">
    <source>
        <dbReference type="RuleBase" id="RU004429"/>
    </source>
</evidence>
<keyword evidence="2" id="KW-0812">Transmembrane</keyword>
<evidence type="ECO:0000313" key="4">
    <source>
        <dbReference type="Proteomes" id="UP000190852"/>
    </source>
</evidence>
<keyword evidence="2" id="KW-0520">NAD</keyword>
<keyword evidence="2" id="KW-0472">Membrane</keyword>
<feature type="transmembrane region" description="Helical" evidence="2">
    <location>
        <begin position="143"/>
        <end position="166"/>
    </location>
</feature>
<feature type="transmembrane region" description="Helical" evidence="2">
    <location>
        <begin position="6"/>
        <end position="24"/>
    </location>
</feature>
<protein>
    <recommendedName>
        <fullName evidence="2">NADH-quinone oxidoreductase subunit J</fullName>
        <ecNumber evidence="2">7.1.1.-</ecNumber>
    </recommendedName>
</protein>
<comment type="subcellular location">
    <subcellularLocation>
        <location evidence="2">Cell membrane</location>
        <topology evidence="2">Multi-pass membrane protein</topology>
    </subcellularLocation>
</comment>
<evidence type="ECO:0000256" key="1">
    <source>
        <dbReference type="ARBA" id="ARBA00005698"/>
    </source>
</evidence>
<evidence type="ECO:0000313" key="3">
    <source>
        <dbReference type="EMBL" id="SKB56948.1"/>
    </source>
</evidence>
<dbReference type="PANTHER" id="PTHR33269:SF17">
    <property type="entry name" value="NADH-UBIQUINONE OXIDOREDUCTASE CHAIN 6"/>
    <property type="match status" value="1"/>
</dbReference>
<sequence length="172" mass="18787">MSGSVILFYILSAIVLVFAAISVLSRKIFRAAICLLTSLVGIAGIYLLWDMDFIAAIQIIIYVGGIVVLIIFSIFLTHRASENLPKQLISKRIRSMLIALTGFLFTVWVILGAQFVPIVTTTSGSLSIKEIGVEILNYSKNGYLLPFEAISFLLLAALVGSIVIAIKHKNIK</sequence>
<keyword evidence="2" id="KW-0874">Quinone</keyword>
<dbReference type="Pfam" id="PF00499">
    <property type="entry name" value="Oxidored_q3"/>
    <property type="match status" value="1"/>
</dbReference>